<comment type="subcellular location">
    <subcellularLocation>
        <location evidence="1">Cell membrane</location>
        <topology evidence="1">Multi-pass membrane protein</topology>
    </subcellularLocation>
</comment>
<keyword evidence="10" id="KW-1185">Reference proteome</keyword>
<feature type="transmembrane region" description="Helical" evidence="8">
    <location>
        <begin position="423"/>
        <end position="442"/>
    </location>
</feature>
<keyword evidence="3" id="KW-1003">Cell membrane</keyword>
<dbReference type="EMBL" id="JBBWRZ010000010">
    <property type="protein sequence ID" value="KAK8227099.1"/>
    <property type="molecule type" value="Genomic_DNA"/>
</dbReference>
<evidence type="ECO:0000256" key="8">
    <source>
        <dbReference type="SAM" id="Phobius"/>
    </source>
</evidence>
<evidence type="ECO:0000256" key="2">
    <source>
        <dbReference type="ARBA" id="ARBA00022448"/>
    </source>
</evidence>
<keyword evidence="4 8" id="KW-0812">Transmembrane</keyword>
<feature type="compositionally biased region" description="Basic and acidic residues" evidence="7">
    <location>
        <begin position="64"/>
        <end position="73"/>
    </location>
</feature>
<dbReference type="InterPro" id="IPR052031">
    <property type="entry name" value="Membrane_Transporter-Flippase"/>
</dbReference>
<feature type="transmembrane region" description="Helical" evidence="8">
    <location>
        <begin position="94"/>
        <end position="114"/>
    </location>
</feature>
<feature type="transmembrane region" description="Helical" evidence="8">
    <location>
        <begin position="345"/>
        <end position="367"/>
    </location>
</feature>
<gene>
    <name evidence="9" type="ORF">HDK90DRAFT_540800</name>
</gene>
<evidence type="ECO:0000256" key="7">
    <source>
        <dbReference type="SAM" id="MobiDB-lite"/>
    </source>
</evidence>
<evidence type="ECO:0000256" key="6">
    <source>
        <dbReference type="ARBA" id="ARBA00023136"/>
    </source>
</evidence>
<dbReference type="PANTHER" id="PTHR43549">
    <property type="entry name" value="MULTIDRUG RESISTANCE PROTEIN YPNP-RELATED"/>
    <property type="match status" value="1"/>
</dbReference>
<evidence type="ECO:0000256" key="5">
    <source>
        <dbReference type="ARBA" id="ARBA00022989"/>
    </source>
</evidence>
<feature type="transmembrane region" description="Helical" evidence="8">
    <location>
        <begin position="169"/>
        <end position="193"/>
    </location>
</feature>
<feature type="region of interest" description="Disordered" evidence="7">
    <location>
        <begin position="60"/>
        <end position="82"/>
    </location>
</feature>
<reference evidence="9 10" key="1">
    <citation type="submission" date="2024-04" db="EMBL/GenBank/DDBJ databases">
        <title>Phyllosticta paracitricarpa is synonymous to the EU quarantine fungus P. citricarpa based on phylogenomic analyses.</title>
        <authorList>
            <consortium name="Lawrence Berkeley National Laboratory"/>
            <person name="Van Ingen-Buijs V.A."/>
            <person name="Van Westerhoven A.C."/>
            <person name="Haridas S."/>
            <person name="Skiadas P."/>
            <person name="Martin F."/>
            <person name="Groenewald J.Z."/>
            <person name="Crous P.W."/>
            <person name="Seidl M.F."/>
        </authorList>
    </citation>
    <scope>NUCLEOTIDE SEQUENCE [LARGE SCALE GENOMIC DNA]</scope>
    <source>
        <strain evidence="9 10">CBS 123374</strain>
    </source>
</reference>
<dbReference type="Proteomes" id="UP001492380">
    <property type="component" value="Unassembled WGS sequence"/>
</dbReference>
<proteinExistence type="predicted"/>
<feature type="transmembrane region" description="Helical" evidence="8">
    <location>
        <begin position="530"/>
        <end position="552"/>
    </location>
</feature>
<feature type="transmembrane region" description="Helical" evidence="8">
    <location>
        <begin position="474"/>
        <end position="497"/>
    </location>
</feature>
<name>A0ABR1YFM3_9PEZI</name>
<keyword evidence="6 8" id="KW-0472">Membrane</keyword>
<keyword evidence="5 8" id="KW-1133">Transmembrane helix</keyword>
<protein>
    <submittedName>
        <fullName evidence="9">Uncharacterized protein</fullName>
    </submittedName>
</protein>
<dbReference type="PANTHER" id="PTHR43549:SF2">
    <property type="entry name" value="MULTIDRUG RESISTANCE PROTEIN NORM-RELATED"/>
    <property type="match status" value="1"/>
</dbReference>
<organism evidence="9 10">
    <name type="scientific">Phyllosticta capitalensis</name>
    <dbReference type="NCBI Taxonomy" id="121624"/>
    <lineage>
        <taxon>Eukaryota</taxon>
        <taxon>Fungi</taxon>
        <taxon>Dikarya</taxon>
        <taxon>Ascomycota</taxon>
        <taxon>Pezizomycotina</taxon>
        <taxon>Dothideomycetes</taxon>
        <taxon>Dothideomycetes incertae sedis</taxon>
        <taxon>Botryosphaeriales</taxon>
        <taxon>Phyllostictaceae</taxon>
        <taxon>Phyllosticta</taxon>
    </lineage>
</organism>
<evidence type="ECO:0000256" key="3">
    <source>
        <dbReference type="ARBA" id="ARBA00022475"/>
    </source>
</evidence>
<evidence type="ECO:0000256" key="1">
    <source>
        <dbReference type="ARBA" id="ARBA00004651"/>
    </source>
</evidence>
<accession>A0ABR1YFM3</accession>
<keyword evidence="2" id="KW-0813">Transport</keyword>
<evidence type="ECO:0000313" key="10">
    <source>
        <dbReference type="Proteomes" id="UP001492380"/>
    </source>
</evidence>
<sequence length="568" mass="61944">MRYMKTTLPAVLFHSPLLSSKSYNARDDDCKISPFEMPVEPTLASQMAPSKTNIAVQVEDEDAAHESSLESHSPRAGPHSRLHGLQHRLSRERYPGALIFNIVSFSLPALYATLSKLWIADIDSSLVATTDAYTYISTVAEVLNEGLPRASWLVIGNLSSRSLSQRLSLSYTLILFQSLLGLLMSIVILAAAPAFTAAFVPGAPLTHAASVKYVRISAFSALASAVEVAVATSTRALDRPDVPLVISSVKFAVNIVLDLLVVSRFHVGGHTPTVNSQATVRLVCDLSAAAVGLAYFVGSSLRAWKRSTPAPEAAQLPPGLSLTALKTLLPPGSLTFVESAIRNTLYLWLVSGIVAMGSDYATAWGVFNTMRWGLVMVPVQALEATSLAFVGHAWGVWRTGQQMMHPTRGTLGNVVNADITRPALLSCALALAFEVPLCIFLSRWGARRFAFYLSGSESVAVITEKMWRTIDWTYIFYALSTCLATVLLATRPLWYLAQSLVSNLLWVLPWCVVVERAGITPADAWKYHSIVFGGSLVFSFFDILLFVGAWAWRLRRGKVRLGALRREV</sequence>
<evidence type="ECO:0000256" key="4">
    <source>
        <dbReference type="ARBA" id="ARBA00022692"/>
    </source>
</evidence>
<evidence type="ECO:0000313" key="9">
    <source>
        <dbReference type="EMBL" id="KAK8227099.1"/>
    </source>
</evidence>
<comment type="caution">
    <text evidence="9">The sequence shown here is derived from an EMBL/GenBank/DDBJ whole genome shotgun (WGS) entry which is preliminary data.</text>
</comment>